<evidence type="ECO:0000313" key="7">
    <source>
        <dbReference type="Proteomes" id="UP000636709"/>
    </source>
</evidence>
<dbReference type="PANTHER" id="PTHR33248">
    <property type="entry name" value="ZINC ION-BINDING PROTEIN"/>
    <property type="match status" value="1"/>
</dbReference>
<evidence type="ECO:0000256" key="2">
    <source>
        <dbReference type="ARBA" id="ARBA00022771"/>
    </source>
</evidence>
<evidence type="ECO:0000256" key="3">
    <source>
        <dbReference type="ARBA" id="ARBA00022833"/>
    </source>
</evidence>
<evidence type="ECO:0000259" key="5">
    <source>
        <dbReference type="PROSITE" id="PS51999"/>
    </source>
</evidence>
<accession>A0A835EI58</accession>
<reference evidence="6" key="1">
    <citation type="submission" date="2020-07" db="EMBL/GenBank/DDBJ databases">
        <title>Genome sequence and genetic diversity analysis of an under-domesticated orphan crop, white fonio (Digitaria exilis).</title>
        <authorList>
            <person name="Bennetzen J.L."/>
            <person name="Chen S."/>
            <person name="Ma X."/>
            <person name="Wang X."/>
            <person name="Yssel A.E.J."/>
            <person name="Chaluvadi S.R."/>
            <person name="Johnson M."/>
            <person name="Gangashetty P."/>
            <person name="Hamidou F."/>
            <person name="Sanogo M.D."/>
            <person name="Zwaenepoel A."/>
            <person name="Wallace J."/>
            <person name="Van De Peer Y."/>
            <person name="Van Deynze A."/>
        </authorList>
    </citation>
    <scope>NUCLEOTIDE SEQUENCE</scope>
    <source>
        <tissue evidence="6">Leaves</tissue>
    </source>
</reference>
<dbReference type="GO" id="GO:0008270">
    <property type="term" value="F:zinc ion binding"/>
    <property type="evidence" value="ECO:0007669"/>
    <property type="project" value="UniProtKB-KW"/>
</dbReference>
<keyword evidence="1" id="KW-0479">Metal-binding</keyword>
<feature type="domain" description="GRF-type" evidence="5">
    <location>
        <begin position="20"/>
        <end position="62"/>
    </location>
</feature>
<dbReference type="PROSITE" id="PS51999">
    <property type="entry name" value="ZF_GRF"/>
    <property type="match status" value="1"/>
</dbReference>
<comment type="caution">
    <text evidence="6">The sequence shown here is derived from an EMBL/GenBank/DDBJ whole genome shotgun (WGS) entry which is preliminary data.</text>
</comment>
<organism evidence="6 7">
    <name type="scientific">Digitaria exilis</name>
    <dbReference type="NCBI Taxonomy" id="1010633"/>
    <lineage>
        <taxon>Eukaryota</taxon>
        <taxon>Viridiplantae</taxon>
        <taxon>Streptophyta</taxon>
        <taxon>Embryophyta</taxon>
        <taxon>Tracheophyta</taxon>
        <taxon>Spermatophyta</taxon>
        <taxon>Magnoliopsida</taxon>
        <taxon>Liliopsida</taxon>
        <taxon>Poales</taxon>
        <taxon>Poaceae</taxon>
        <taxon>PACMAD clade</taxon>
        <taxon>Panicoideae</taxon>
        <taxon>Panicodae</taxon>
        <taxon>Paniceae</taxon>
        <taxon>Anthephorinae</taxon>
        <taxon>Digitaria</taxon>
    </lineage>
</organism>
<gene>
    <name evidence="6" type="ORF">HU200_040857</name>
</gene>
<keyword evidence="3" id="KW-0862">Zinc</keyword>
<dbReference type="Proteomes" id="UP000636709">
    <property type="component" value="Unassembled WGS sequence"/>
</dbReference>
<dbReference type="EMBL" id="JACEFO010001972">
    <property type="protein sequence ID" value="KAF8690501.1"/>
    <property type="molecule type" value="Genomic_DNA"/>
</dbReference>
<dbReference type="OrthoDB" id="645585at2759"/>
<keyword evidence="7" id="KW-1185">Reference proteome</keyword>
<proteinExistence type="predicted"/>
<evidence type="ECO:0000256" key="1">
    <source>
        <dbReference type="ARBA" id="ARBA00022723"/>
    </source>
</evidence>
<keyword evidence="2 4" id="KW-0863">Zinc-finger</keyword>
<evidence type="ECO:0000313" key="6">
    <source>
        <dbReference type="EMBL" id="KAF8690501.1"/>
    </source>
</evidence>
<dbReference type="AlphaFoldDB" id="A0A835EI58"/>
<evidence type="ECO:0000256" key="4">
    <source>
        <dbReference type="PROSITE-ProRule" id="PRU01343"/>
    </source>
</evidence>
<protein>
    <recommendedName>
        <fullName evidence="5">GRF-type domain-containing protein</fullName>
    </recommendedName>
</protein>
<name>A0A835EI58_9POAL</name>
<dbReference type="InterPro" id="IPR010666">
    <property type="entry name" value="Znf_GRF"/>
</dbReference>
<dbReference type="Pfam" id="PF06839">
    <property type="entry name" value="Zn_ribbon_GRF"/>
    <property type="match status" value="1"/>
</dbReference>
<sequence length="114" mass="13369">MRSPVPYRVGPLEHSPAVLCDCRRKAPCWTSWSNDSPGRRYYRCPAGLTAGDCGFFRWIDHEATPYERQLTRDLRDAVWQLQREKGEDLRMDNVVQRENGDLMQLKEQLQKDEA</sequence>